<comment type="caution">
    <text evidence="1">The sequence shown here is derived from an EMBL/GenBank/DDBJ whole genome shotgun (WGS) entry which is preliminary data.</text>
</comment>
<dbReference type="EMBL" id="CAJNAQ010000005">
    <property type="protein sequence ID" value="CAE6499591.1"/>
    <property type="molecule type" value="Genomic_DNA"/>
</dbReference>
<sequence length="133" mass="15641">MVRVKTMKMVSFDEYIRGVLKQIDDSHTLLQNLRDKPGDLDIIKREIAKITGLLQALGSKFQTNKDDLSEYEHIMSPLFYYLENHEFLREIEIMSLLYSEDPLRLKNLRLIILDALGEKNLIGHIKLILRQKE</sequence>
<evidence type="ECO:0000313" key="1">
    <source>
        <dbReference type="EMBL" id="CAE6499591.1"/>
    </source>
</evidence>
<protein>
    <submittedName>
        <fullName evidence="1">Uncharacterized protein</fullName>
    </submittedName>
</protein>
<evidence type="ECO:0000313" key="2">
    <source>
        <dbReference type="Proteomes" id="UP000655759"/>
    </source>
</evidence>
<organism evidence="1 2">
    <name type="scientific">Candidatus Nitrosotenuis uzonensis</name>
    <dbReference type="NCBI Taxonomy" id="1407055"/>
    <lineage>
        <taxon>Archaea</taxon>
        <taxon>Nitrososphaerota</taxon>
        <taxon>Candidatus Nitrosotenuis</taxon>
    </lineage>
</organism>
<reference evidence="1" key="1">
    <citation type="submission" date="2021-02" db="EMBL/GenBank/DDBJ databases">
        <authorList>
            <person name="Han P."/>
        </authorList>
    </citation>
    <scope>NUCLEOTIDE SEQUENCE</scope>
    <source>
        <strain evidence="1">Candidatus Nitrosotenuis uzonensis 5A</strain>
    </source>
</reference>
<dbReference type="Proteomes" id="UP000655759">
    <property type="component" value="Unassembled WGS sequence"/>
</dbReference>
<proteinExistence type="predicted"/>
<accession>A0A812EYD5</accession>
<name>A0A812EYD5_9ARCH</name>
<dbReference type="AlphaFoldDB" id="A0A812EYD5"/>
<gene>
    <name evidence="1" type="ORF">NUZ5A_50916</name>
</gene>